<reference evidence="3" key="2">
    <citation type="submission" date="2012-03" db="EMBL/GenBank/DDBJ databases">
        <title>The complete genome sequence of the pioneer microbe on fresh volcanic deposit, Leptospirillum ferrooxidans strain C2-3.</title>
        <authorList>
            <person name="Fujimura R."/>
            <person name="Sato Y."/>
            <person name="Nishizawa T."/>
            <person name="Nanba K."/>
            <person name="Oshima K."/>
            <person name="Hattori M."/>
            <person name="Kamijo T."/>
            <person name="Ohta H."/>
        </authorList>
    </citation>
    <scope>NUCLEOTIDE SEQUENCE [LARGE SCALE GENOMIC DNA]</scope>
    <source>
        <strain evidence="3">C2-3</strain>
    </source>
</reference>
<dbReference type="Gene3D" id="1.20.120.1490">
    <property type="match status" value="1"/>
</dbReference>
<keyword evidence="1" id="KW-0732">Signal</keyword>
<dbReference type="AlphaFoldDB" id="I0IMW7"/>
<gene>
    <name evidence="2" type="ordered locus">LFE_0912</name>
</gene>
<dbReference type="eggNOG" id="COG3678">
    <property type="taxonomic scope" value="Bacteria"/>
</dbReference>
<reference evidence="2 3" key="1">
    <citation type="journal article" date="2012" name="J. Bacteriol.">
        <title>Complete Genome Sequence of Leptospirillum ferrooxidans Strain C2-3, Isolated from a Fresh Volcanic Ash Deposit on the Island of Miyake, Japan.</title>
        <authorList>
            <person name="Fujimura R."/>
            <person name="Sato Y."/>
            <person name="Nishizawa T."/>
            <person name="Oshima K."/>
            <person name="Kim S.-W."/>
            <person name="Hattori M."/>
            <person name="Kamijo T."/>
            <person name="Ohta H."/>
        </authorList>
    </citation>
    <scope>NUCLEOTIDE SEQUENCE [LARGE SCALE GENOMIC DNA]</scope>
    <source>
        <strain evidence="2 3">C2-3</strain>
    </source>
</reference>
<dbReference type="RefSeq" id="WP_014449107.1">
    <property type="nucleotide sequence ID" value="NC_017094.1"/>
</dbReference>
<evidence type="ECO:0008006" key="4">
    <source>
        <dbReference type="Google" id="ProtNLM"/>
    </source>
</evidence>
<accession>I0IMW7</accession>
<protein>
    <recommendedName>
        <fullName evidence="4">Zinc resistance-associated protein</fullName>
    </recommendedName>
</protein>
<feature type="signal peptide" evidence="1">
    <location>
        <begin position="1"/>
        <end position="20"/>
    </location>
</feature>
<dbReference type="HOGENOM" id="CLU_1625039_0_0_0"/>
<dbReference type="STRING" id="1162668.LFE_0912"/>
<evidence type="ECO:0000256" key="1">
    <source>
        <dbReference type="SAM" id="SignalP"/>
    </source>
</evidence>
<evidence type="ECO:0000313" key="2">
    <source>
        <dbReference type="EMBL" id="BAM06616.1"/>
    </source>
</evidence>
<evidence type="ECO:0000313" key="3">
    <source>
        <dbReference type="Proteomes" id="UP000007382"/>
    </source>
</evidence>
<sequence>MKLHRIFLVSCISLSMIMFSAIFHPRSGYADSSSFDMNTFQSQMHSDFILPSVLVTHPGPMFYFKNSKELKLSEQQLNKIKKITHKIIPKTQKQLKQIERLKGKYLDLMKSSNPNYHASRKLLQSIGKLEAIATADHLEAHLACYKVLTSEQKKTLSTLLAKH</sequence>
<dbReference type="PATRIC" id="fig|1162668.3.peg.1041"/>
<dbReference type="KEGG" id="lfc:LFE_0912"/>
<organism evidence="2 3">
    <name type="scientific">Leptospirillum ferrooxidans (strain C2-3)</name>
    <dbReference type="NCBI Taxonomy" id="1162668"/>
    <lineage>
        <taxon>Bacteria</taxon>
        <taxon>Pseudomonadati</taxon>
        <taxon>Nitrospirota</taxon>
        <taxon>Nitrospiria</taxon>
        <taxon>Nitrospirales</taxon>
        <taxon>Nitrospiraceae</taxon>
        <taxon>Leptospirillum</taxon>
    </lineage>
</organism>
<keyword evidence="3" id="KW-1185">Reference proteome</keyword>
<dbReference type="EMBL" id="AP012342">
    <property type="protein sequence ID" value="BAM06616.1"/>
    <property type="molecule type" value="Genomic_DNA"/>
</dbReference>
<name>I0IMW7_LEPFC</name>
<feature type="chain" id="PRO_5003629837" description="Zinc resistance-associated protein" evidence="1">
    <location>
        <begin position="21"/>
        <end position="163"/>
    </location>
</feature>
<dbReference type="Proteomes" id="UP000007382">
    <property type="component" value="Chromosome"/>
</dbReference>
<dbReference type="OrthoDB" id="9872229at2"/>
<proteinExistence type="predicted"/>